<dbReference type="AlphaFoldDB" id="A0A315Z7N3"/>
<dbReference type="RefSeq" id="WP_109620647.1">
    <property type="nucleotide sequence ID" value="NZ_QGDO01000005.1"/>
</dbReference>
<organism evidence="1 2">
    <name type="scientific">Sediminitomix flava</name>
    <dbReference type="NCBI Taxonomy" id="379075"/>
    <lineage>
        <taxon>Bacteria</taxon>
        <taxon>Pseudomonadati</taxon>
        <taxon>Bacteroidota</taxon>
        <taxon>Cytophagia</taxon>
        <taxon>Cytophagales</taxon>
        <taxon>Flammeovirgaceae</taxon>
        <taxon>Sediminitomix</taxon>
    </lineage>
</organism>
<gene>
    <name evidence="1" type="ORF">BC781_105232</name>
</gene>
<dbReference type="Proteomes" id="UP000245535">
    <property type="component" value="Unassembled WGS sequence"/>
</dbReference>
<reference evidence="1 2" key="1">
    <citation type="submission" date="2018-03" db="EMBL/GenBank/DDBJ databases">
        <title>Genomic Encyclopedia of Archaeal and Bacterial Type Strains, Phase II (KMG-II): from individual species to whole genera.</title>
        <authorList>
            <person name="Goeker M."/>
        </authorList>
    </citation>
    <scope>NUCLEOTIDE SEQUENCE [LARGE SCALE GENOMIC DNA]</scope>
    <source>
        <strain evidence="1 2">DSM 28229</strain>
    </source>
</reference>
<protein>
    <submittedName>
        <fullName evidence="1">Uncharacterized protein</fullName>
    </submittedName>
</protein>
<sequence length="368" mass="43115">MKYKYLLLFAFLLLGMGQPKWEAILLIRNSASNFHVFVDRYQNLNDLEVVAEIDGEKYHFSLKEYGRNVKIPFGKEGWIGVRTDNKWLASIRLGGIRDCSIKYFEERIVQMSLIDEQNGFKEALVDAAEEEIEKNESKAEFKIFGIEKVNSDLDIIDASDAKAVANRRIHLPNRVLGLNIFEQFLVEYDPYNFEIDPYSIMSVNDIPSEIIETAEFMKENYVAEHDLGNFLIVSDLKTDKKYFFDGDKLFNFSPNDFKLQWDKHTEMFRFFNAHNIKMKPESRRWLGLYIGDEFIGAFKRKLEYKFELEGEDKLLITSKKGMHSIEVKNYTCKVTANNGKYVRVLELDENNMKAKRQQVDLQLAQFQD</sequence>
<dbReference type="EMBL" id="QGDO01000005">
    <property type="protein sequence ID" value="PWJ40164.1"/>
    <property type="molecule type" value="Genomic_DNA"/>
</dbReference>
<proteinExistence type="predicted"/>
<comment type="caution">
    <text evidence="1">The sequence shown here is derived from an EMBL/GenBank/DDBJ whole genome shotgun (WGS) entry which is preliminary data.</text>
</comment>
<evidence type="ECO:0000313" key="1">
    <source>
        <dbReference type="EMBL" id="PWJ40164.1"/>
    </source>
</evidence>
<accession>A0A315Z7N3</accession>
<name>A0A315Z7N3_SEDFL</name>
<keyword evidence="2" id="KW-1185">Reference proteome</keyword>
<evidence type="ECO:0000313" key="2">
    <source>
        <dbReference type="Proteomes" id="UP000245535"/>
    </source>
</evidence>